<evidence type="ECO:0000259" key="6">
    <source>
        <dbReference type="Pfam" id="PF08281"/>
    </source>
</evidence>
<dbReference type="SUPFAM" id="SSF88659">
    <property type="entry name" value="Sigma3 and sigma4 domains of RNA polymerase sigma factors"/>
    <property type="match status" value="1"/>
</dbReference>
<dbReference type="Pfam" id="PF08281">
    <property type="entry name" value="Sigma70_r4_2"/>
    <property type="match status" value="1"/>
</dbReference>
<dbReference type="RefSeq" id="WP_221920272.1">
    <property type="nucleotide sequence ID" value="NZ_CP173660.1"/>
</dbReference>
<protein>
    <submittedName>
        <fullName evidence="7">Sigma-70 family RNA polymerase sigma factor</fullName>
    </submittedName>
</protein>
<feature type="domain" description="RNA polymerase sigma factor 70 region 4 type 2" evidence="6">
    <location>
        <begin position="107"/>
        <end position="157"/>
    </location>
</feature>
<feature type="domain" description="RNA polymerase sigma-70 region 2" evidence="5">
    <location>
        <begin position="10"/>
        <end position="72"/>
    </location>
</feature>
<dbReference type="InterPro" id="IPR014284">
    <property type="entry name" value="RNA_pol_sigma-70_dom"/>
</dbReference>
<proteinExistence type="inferred from homology"/>
<evidence type="ECO:0000256" key="3">
    <source>
        <dbReference type="ARBA" id="ARBA00023082"/>
    </source>
</evidence>
<evidence type="ECO:0000259" key="5">
    <source>
        <dbReference type="Pfam" id="PF04542"/>
    </source>
</evidence>
<organism evidence="7 8">
    <name type="scientific">Sellimonas caecigallum</name>
    <dbReference type="NCBI Taxonomy" id="2592333"/>
    <lineage>
        <taxon>Bacteria</taxon>
        <taxon>Bacillati</taxon>
        <taxon>Bacillota</taxon>
        <taxon>Clostridia</taxon>
        <taxon>Lachnospirales</taxon>
        <taxon>Lachnospiraceae</taxon>
        <taxon>Sellimonas</taxon>
    </lineage>
</organism>
<reference evidence="7 8" key="1">
    <citation type="journal article" date="2020" name="New Microbes New Infect">
        <title>Sellimonas caecigallum sp. nov., description and genome sequence of a new member of the Sellimonas genus isolated from the cecum of feral chicken.</title>
        <authorList>
            <person name="Wongkuna S."/>
            <person name="Ghimire S."/>
            <person name="Antony L."/>
            <person name="Chankhamhaengdecha S."/>
            <person name="Janvilisri T."/>
            <person name="Scaria J."/>
        </authorList>
    </citation>
    <scope>NUCLEOTIDE SEQUENCE [LARGE SCALE GENOMIC DNA]</scope>
    <source>
        <strain evidence="7 8">SW451</strain>
    </source>
</reference>
<dbReference type="EMBL" id="VIRV01000024">
    <property type="protein sequence ID" value="MBY0759734.1"/>
    <property type="molecule type" value="Genomic_DNA"/>
</dbReference>
<evidence type="ECO:0000256" key="1">
    <source>
        <dbReference type="ARBA" id="ARBA00010641"/>
    </source>
</evidence>
<evidence type="ECO:0000256" key="4">
    <source>
        <dbReference type="ARBA" id="ARBA00023163"/>
    </source>
</evidence>
<gene>
    <name evidence="7" type="ORF">FLB61_11700</name>
</gene>
<dbReference type="InterPro" id="IPR039425">
    <property type="entry name" value="RNA_pol_sigma-70-like"/>
</dbReference>
<dbReference type="PANTHER" id="PTHR43133">
    <property type="entry name" value="RNA POLYMERASE ECF-TYPE SIGMA FACTO"/>
    <property type="match status" value="1"/>
</dbReference>
<dbReference type="InterPro" id="IPR013325">
    <property type="entry name" value="RNA_pol_sigma_r2"/>
</dbReference>
<evidence type="ECO:0000313" key="7">
    <source>
        <dbReference type="EMBL" id="MBY0759734.1"/>
    </source>
</evidence>
<keyword evidence="8" id="KW-1185">Reference proteome</keyword>
<dbReference type="Gene3D" id="1.10.10.10">
    <property type="entry name" value="Winged helix-like DNA-binding domain superfamily/Winged helix DNA-binding domain"/>
    <property type="match status" value="1"/>
</dbReference>
<dbReference type="PANTHER" id="PTHR43133:SF51">
    <property type="entry name" value="RNA POLYMERASE SIGMA FACTOR"/>
    <property type="match status" value="1"/>
</dbReference>
<dbReference type="NCBIfam" id="TIGR02937">
    <property type="entry name" value="sigma70-ECF"/>
    <property type="match status" value="1"/>
</dbReference>
<dbReference type="SUPFAM" id="SSF88946">
    <property type="entry name" value="Sigma2 domain of RNA polymerase sigma factors"/>
    <property type="match status" value="1"/>
</dbReference>
<dbReference type="Gene3D" id="1.10.1740.10">
    <property type="match status" value="1"/>
</dbReference>
<dbReference type="Proteomes" id="UP000779049">
    <property type="component" value="Unassembled WGS sequence"/>
</dbReference>
<dbReference type="InterPro" id="IPR036388">
    <property type="entry name" value="WH-like_DNA-bd_sf"/>
</dbReference>
<dbReference type="InterPro" id="IPR013324">
    <property type="entry name" value="RNA_pol_sigma_r3/r4-like"/>
</dbReference>
<sequence>MDTQKYTETVKKYSSMVYRIAFHDCRNRADAEDIMQNVFLRLYRSKDAPQEEEHIRHWLVQVTIRESKRLFSRPFKKREDLLWEIRPSKSSIAKWPEVLKEERENDVLEKVLELPRKYRTVIYLYYYEEYSVKEIGALLGKRESTIQTQLQRARKKLEISIKEAGNYEGAV</sequence>
<evidence type="ECO:0000256" key="2">
    <source>
        <dbReference type="ARBA" id="ARBA00023015"/>
    </source>
</evidence>
<dbReference type="InterPro" id="IPR013249">
    <property type="entry name" value="RNA_pol_sigma70_r4_t2"/>
</dbReference>
<keyword evidence="2" id="KW-0805">Transcription regulation</keyword>
<comment type="similarity">
    <text evidence="1">Belongs to the sigma-70 factor family. ECF subfamily.</text>
</comment>
<keyword evidence="4" id="KW-0804">Transcription</keyword>
<dbReference type="CDD" id="cd06171">
    <property type="entry name" value="Sigma70_r4"/>
    <property type="match status" value="1"/>
</dbReference>
<keyword evidence="3" id="KW-0731">Sigma factor</keyword>
<evidence type="ECO:0000313" key="8">
    <source>
        <dbReference type="Proteomes" id="UP000779049"/>
    </source>
</evidence>
<comment type="caution">
    <text evidence="7">The sequence shown here is derived from an EMBL/GenBank/DDBJ whole genome shotgun (WGS) entry which is preliminary data.</text>
</comment>
<name>A0ABS7L9Z8_9FIRM</name>
<dbReference type="Pfam" id="PF04542">
    <property type="entry name" value="Sigma70_r2"/>
    <property type="match status" value="1"/>
</dbReference>
<accession>A0ABS7L9Z8</accession>
<dbReference type="InterPro" id="IPR007627">
    <property type="entry name" value="RNA_pol_sigma70_r2"/>
</dbReference>